<feature type="domain" description="UspA" evidence="2">
    <location>
        <begin position="21"/>
        <end position="158"/>
    </location>
</feature>
<dbReference type="InterPro" id="IPR006016">
    <property type="entry name" value="UspA"/>
</dbReference>
<dbReference type="InterPro" id="IPR014729">
    <property type="entry name" value="Rossmann-like_a/b/a_fold"/>
</dbReference>
<dbReference type="EMBL" id="CM003604">
    <property type="protein sequence ID" value="KYP73983.1"/>
    <property type="molecule type" value="Genomic_DNA"/>
</dbReference>
<evidence type="ECO:0000313" key="4">
    <source>
        <dbReference type="Proteomes" id="UP000075243"/>
    </source>
</evidence>
<dbReference type="CDD" id="cd23659">
    <property type="entry name" value="USP_At3g01520-like"/>
    <property type="match status" value="1"/>
</dbReference>
<dbReference type="Pfam" id="PF00582">
    <property type="entry name" value="Usp"/>
    <property type="match status" value="1"/>
</dbReference>
<keyword evidence="4" id="KW-1185">Reference proteome</keyword>
<feature type="transmembrane region" description="Helical" evidence="1">
    <location>
        <begin position="165"/>
        <end position="186"/>
    </location>
</feature>
<evidence type="ECO:0000259" key="2">
    <source>
        <dbReference type="Pfam" id="PF00582"/>
    </source>
</evidence>
<dbReference type="PANTHER" id="PTHR31964:SF124">
    <property type="entry name" value="ADENINE NUCLEOTIDE ALPHA HYDROLASES-LIKE SUPERFAMILY PROTEIN"/>
    <property type="match status" value="1"/>
</dbReference>
<sequence length="215" mass="23824">MDESGGGYQVRAGAGERRMGMKVMVAVDESDGSFYALKWALDNLLTTMATVGDATPDNEGMMFLVHVEPKVHNYVYPVGPGGAAFYPTTVVVDSVKKAQEERSTTILSRALKMCHDKLVKAESMILSGDPREMICEAAEQMQVSLLVMGSRGLGVLKRKCHSLRFYYLECHQLLFLIFNIILLTILGSVSDYCAHHARVPILIVKPPQPEHNKKH</sequence>
<dbReference type="SUPFAM" id="SSF52402">
    <property type="entry name" value="Adenine nucleotide alpha hydrolases-like"/>
    <property type="match status" value="2"/>
</dbReference>
<dbReference type="Gene3D" id="3.40.50.620">
    <property type="entry name" value="HUPs"/>
    <property type="match status" value="1"/>
</dbReference>
<name>A0A151U3V4_CAJCA</name>
<protein>
    <submittedName>
        <fullName evidence="3">Universal stress protein A-like protein</fullName>
    </submittedName>
</protein>
<dbReference type="OMA" id="SHHFAAF"/>
<dbReference type="STRING" id="3821.A0A151U3V4"/>
<keyword evidence="1" id="KW-0812">Transmembrane</keyword>
<dbReference type="Proteomes" id="UP000075243">
    <property type="component" value="Chromosome 2"/>
</dbReference>
<accession>A0A151U3V4</accession>
<keyword evidence="1" id="KW-0472">Membrane</keyword>
<evidence type="ECO:0000313" key="3">
    <source>
        <dbReference type="EMBL" id="KYP73983.1"/>
    </source>
</evidence>
<dbReference type="AlphaFoldDB" id="A0A151U3V4"/>
<reference evidence="3 4" key="1">
    <citation type="journal article" date="2012" name="Nat. Biotechnol.">
        <title>Draft genome sequence of pigeonpea (Cajanus cajan), an orphan legume crop of resource-poor farmers.</title>
        <authorList>
            <person name="Varshney R.K."/>
            <person name="Chen W."/>
            <person name="Li Y."/>
            <person name="Bharti A.K."/>
            <person name="Saxena R.K."/>
            <person name="Schlueter J.A."/>
            <person name="Donoghue M.T."/>
            <person name="Azam S."/>
            <person name="Fan G."/>
            <person name="Whaley A.M."/>
            <person name="Farmer A.D."/>
            <person name="Sheridan J."/>
            <person name="Iwata A."/>
            <person name="Tuteja R."/>
            <person name="Penmetsa R.V."/>
            <person name="Wu W."/>
            <person name="Upadhyaya H.D."/>
            <person name="Yang S.P."/>
            <person name="Shah T."/>
            <person name="Saxena K.B."/>
            <person name="Michael T."/>
            <person name="McCombie W.R."/>
            <person name="Yang B."/>
            <person name="Zhang G."/>
            <person name="Yang H."/>
            <person name="Wang J."/>
            <person name="Spillane C."/>
            <person name="Cook D.R."/>
            <person name="May G.D."/>
            <person name="Xu X."/>
            <person name="Jackson S.A."/>
        </authorList>
    </citation>
    <scope>NUCLEOTIDE SEQUENCE [LARGE SCALE GENOMIC DNA]</scope>
    <source>
        <strain evidence="4">cv. Asha</strain>
    </source>
</reference>
<dbReference type="PRINTS" id="PR01438">
    <property type="entry name" value="UNVRSLSTRESS"/>
</dbReference>
<dbReference type="Gramene" id="C.cajan_06463.t">
    <property type="protein sequence ID" value="C.cajan_06463.t"/>
    <property type="gene ID" value="C.cajan_06463"/>
</dbReference>
<dbReference type="PANTHER" id="PTHR31964">
    <property type="entry name" value="ADENINE NUCLEOTIDE ALPHA HYDROLASES-LIKE SUPERFAMILY PROTEIN"/>
    <property type="match status" value="1"/>
</dbReference>
<keyword evidence="1" id="KW-1133">Transmembrane helix</keyword>
<evidence type="ECO:0000256" key="1">
    <source>
        <dbReference type="SAM" id="Phobius"/>
    </source>
</evidence>
<proteinExistence type="predicted"/>
<organism evidence="3 4">
    <name type="scientific">Cajanus cajan</name>
    <name type="common">Pigeon pea</name>
    <name type="synonym">Cajanus indicus</name>
    <dbReference type="NCBI Taxonomy" id="3821"/>
    <lineage>
        <taxon>Eukaryota</taxon>
        <taxon>Viridiplantae</taxon>
        <taxon>Streptophyta</taxon>
        <taxon>Embryophyta</taxon>
        <taxon>Tracheophyta</taxon>
        <taxon>Spermatophyta</taxon>
        <taxon>Magnoliopsida</taxon>
        <taxon>eudicotyledons</taxon>
        <taxon>Gunneridae</taxon>
        <taxon>Pentapetalae</taxon>
        <taxon>rosids</taxon>
        <taxon>fabids</taxon>
        <taxon>Fabales</taxon>
        <taxon>Fabaceae</taxon>
        <taxon>Papilionoideae</taxon>
        <taxon>50 kb inversion clade</taxon>
        <taxon>NPAAA clade</taxon>
        <taxon>indigoferoid/millettioid clade</taxon>
        <taxon>Phaseoleae</taxon>
        <taxon>Cajanus</taxon>
    </lineage>
</organism>
<gene>
    <name evidence="3" type="ORF">KK1_006648</name>
</gene>
<dbReference type="InterPro" id="IPR006015">
    <property type="entry name" value="Universal_stress_UspA"/>
</dbReference>